<dbReference type="FunFam" id="3.40.50.2000:FF:000054">
    <property type="entry name" value="Glycosyltransferase"/>
    <property type="match status" value="1"/>
</dbReference>
<keyword evidence="3" id="KW-0808">Transferase</keyword>
<evidence type="ECO:0000256" key="2">
    <source>
        <dbReference type="ARBA" id="ARBA00022676"/>
    </source>
</evidence>
<evidence type="ECO:0000256" key="1">
    <source>
        <dbReference type="ARBA" id="ARBA00009995"/>
    </source>
</evidence>
<dbReference type="Proteomes" id="UP001428341">
    <property type="component" value="Unassembled WGS sequence"/>
</dbReference>
<reference evidence="5 6" key="1">
    <citation type="submission" date="2024-05" db="EMBL/GenBank/DDBJ databases">
        <title>Haplotype-resolved chromosome-level genome assembly of Huyou (Citrus changshanensis).</title>
        <authorList>
            <person name="Miao C."/>
            <person name="Chen W."/>
            <person name="Wu Y."/>
            <person name="Wang L."/>
            <person name="Zhao S."/>
            <person name="Grierson D."/>
            <person name="Xu C."/>
            <person name="Chen K."/>
        </authorList>
    </citation>
    <scope>NUCLEOTIDE SEQUENCE [LARGE SCALE GENOMIC DNA]</scope>
    <source>
        <strain evidence="5">01-14</strain>
        <tissue evidence="5">Leaf</tissue>
    </source>
</reference>
<proteinExistence type="inferred from homology"/>
<keyword evidence="2" id="KW-0328">Glycosyltransferase</keyword>
<name>A0AAP0MW06_9ROSI</name>
<dbReference type="PANTHER" id="PTHR48046:SF6">
    <property type="entry name" value="GLYCOSYLTRANSFERASE"/>
    <property type="match status" value="1"/>
</dbReference>
<dbReference type="Pfam" id="PF00201">
    <property type="entry name" value="UDPGT"/>
    <property type="match status" value="1"/>
</dbReference>
<comment type="similarity">
    <text evidence="1">Belongs to the UDP-glycosyltransferase family.</text>
</comment>
<gene>
    <name evidence="5" type="ORF">WN944_010237</name>
</gene>
<dbReference type="InterPro" id="IPR002213">
    <property type="entry name" value="UDP_glucos_trans"/>
</dbReference>
<evidence type="ECO:0000256" key="4">
    <source>
        <dbReference type="SAM" id="MobiDB-lite"/>
    </source>
</evidence>
<dbReference type="EMBL" id="JBCGBO010000002">
    <property type="protein sequence ID" value="KAK9221808.1"/>
    <property type="molecule type" value="Genomic_DNA"/>
</dbReference>
<feature type="region of interest" description="Disordered" evidence="4">
    <location>
        <begin position="464"/>
        <end position="553"/>
    </location>
</feature>
<organism evidence="5 6">
    <name type="scientific">Citrus x changshan-huyou</name>
    <dbReference type="NCBI Taxonomy" id="2935761"/>
    <lineage>
        <taxon>Eukaryota</taxon>
        <taxon>Viridiplantae</taxon>
        <taxon>Streptophyta</taxon>
        <taxon>Embryophyta</taxon>
        <taxon>Tracheophyta</taxon>
        <taxon>Spermatophyta</taxon>
        <taxon>Magnoliopsida</taxon>
        <taxon>eudicotyledons</taxon>
        <taxon>Gunneridae</taxon>
        <taxon>Pentapetalae</taxon>
        <taxon>rosids</taxon>
        <taxon>malvids</taxon>
        <taxon>Sapindales</taxon>
        <taxon>Rutaceae</taxon>
        <taxon>Aurantioideae</taxon>
        <taxon>Citrus</taxon>
    </lineage>
</organism>
<dbReference type="PROSITE" id="PS00375">
    <property type="entry name" value="UDPGT"/>
    <property type="match status" value="1"/>
</dbReference>
<dbReference type="GO" id="GO:0008194">
    <property type="term" value="F:UDP-glycosyltransferase activity"/>
    <property type="evidence" value="ECO:0007669"/>
    <property type="project" value="InterPro"/>
</dbReference>
<dbReference type="CDD" id="cd03784">
    <property type="entry name" value="GT1_Gtf-like"/>
    <property type="match status" value="1"/>
</dbReference>
<dbReference type="AlphaFoldDB" id="A0AAP0MW06"/>
<evidence type="ECO:0000256" key="3">
    <source>
        <dbReference type="ARBA" id="ARBA00022679"/>
    </source>
</evidence>
<dbReference type="InterPro" id="IPR035595">
    <property type="entry name" value="UDP_glycos_trans_CS"/>
</dbReference>
<protein>
    <recommendedName>
        <fullName evidence="7">Glycosyltransferase</fullName>
    </recommendedName>
</protein>
<comment type="caution">
    <text evidence="5">The sequence shown here is derived from an EMBL/GenBank/DDBJ whole genome shotgun (WGS) entry which is preliminary data.</text>
</comment>
<evidence type="ECO:0000313" key="5">
    <source>
        <dbReference type="EMBL" id="KAK9221808.1"/>
    </source>
</evidence>
<evidence type="ECO:0000313" key="6">
    <source>
        <dbReference type="Proteomes" id="UP001428341"/>
    </source>
</evidence>
<evidence type="ECO:0008006" key="7">
    <source>
        <dbReference type="Google" id="ProtNLM"/>
    </source>
</evidence>
<dbReference type="PANTHER" id="PTHR48046">
    <property type="entry name" value="UDP-GLYCOSYLTRANSFERASE 72E1"/>
    <property type="match status" value="1"/>
</dbReference>
<dbReference type="SUPFAM" id="SSF53756">
    <property type="entry name" value="UDP-Glycosyltransferase/glycogen phosphorylase"/>
    <property type="match status" value="1"/>
</dbReference>
<dbReference type="FunFam" id="3.40.50.2000:FF:000051">
    <property type="entry name" value="Glycosyltransferase"/>
    <property type="match status" value="1"/>
</dbReference>
<feature type="compositionally biased region" description="Pro residues" evidence="4">
    <location>
        <begin position="496"/>
        <end position="548"/>
    </location>
</feature>
<accession>A0AAP0MW06</accession>
<sequence length="638" mass="71012">MELETTQHIKQSISVALVPTPGMGHVIPLVELAKRLVLQHNFHVTFIIPNDGSPMQPRKQVLECLPPTSISTIFLPPVSFDDLPDHEDVSIEVRITLTLTRSLSSLRETLNNLTTDQSTRLVALVVDLFGLEAFTVAREFGVPLYVFFSTTAMDLSLVFHLPELDHKFTCDFKDLPEPVQLPGCVPICGPDLEDCLQERNNETYQSIIHLAKQYPLAAGILVNSFMDLEPGAFKALMESRESSFRLPPVYPVGPLILTGSINESDKTDCLKWLDDQPNGSVLFVCFGSGGTLSQKQLNELALGLEMSGQRFLWVVKCPDEKATNATYFSVHSMKEDNPFDYLPKGFLDRTKGVGLVVPSWTPQIQVLSHGSTGGFLSHCGWNSVLESIVHGVPIIAWPLYAEQKMNAVLLTDDLKVARRVKVNDDGLVGREEVATYARGLIQGEDGKLLRDKMRVLKDAAANALSPDGFSTKSLANRQRSQRRERKMSYHHKHNPEPYPPPGYSSAYPPPPGYPSAPTPPQPPYERYPSPPAPHGYPYPQPPPPPGGPRPYEGYQGYFAEGYPHPPPPPPPQHCHYEHYHYQNQSDGCFSILQGWTYDCSVSSSHVLQLLSKKSYCWSFLASLSPLSFHSLGHYLFDS</sequence>
<dbReference type="Gene3D" id="3.40.50.2000">
    <property type="entry name" value="Glycogen Phosphorylase B"/>
    <property type="match status" value="2"/>
</dbReference>
<feature type="compositionally biased region" description="Polar residues" evidence="4">
    <location>
        <begin position="468"/>
        <end position="478"/>
    </location>
</feature>
<feature type="compositionally biased region" description="Basic residues" evidence="4">
    <location>
        <begin position="479"/>
        <end position="493"/>
    </location>
</feature>
<keyword evidence="6" id="KW-1185">Reference proteome</keyword>